<dbReference type="PANTHER" id="PTHR10963">
    <property type="entry name" value="GLYCOSYL HYDROLASE-RELATED"/>
    <property type="match status" value="1"/>
</dbReference>
<evidence type="ECO:0000256" key="2">
    <source>
        <dbReference type="SAM" id="SignalP"/>
    </source>
</evidence>
<dbReference type="InterPro" id="IPR000757">
    <property type="entry name" value="Beta-glucanase-like"/>
</dbReference>
<reference evidence="4" key="2">
    <citation type="submission" date="2023-05" db="EMBL/GenBank/DDBJ databases">
        <authorList>
            <consortium name="Lawrence Berkeley National Laboratory"/>
            <person name="Steindorff A."/>
            <person name="Hensen N."/>
            <person name="Bonometti L."/>
            <person name="Westerberg I."/>
            <person name="Brannstrom I.O."/>
            <person name="Guillou S."/>
            <person name="Cros-Aarteil S."/>
            <person name="Calhoun S."/>
            <person name="Haridas S."/>
            <person name="Kuo A."/>
            <person name="Mondo S."/>
            <person name="Pangilinan J."/>
            <person name="Riley R."/>
            <person name="Labutti K."/>
            <person name="Andreopoulos B."/>
            <person name="Lipzen A."/>
            <person name="Chen C."/>
            <person name="Yanf M."/>
            <person name="Daum C."/>
            <person name="Ng V."/>
            <person name="Clum A."/>
            <person name="Ohm R."/>
            <person name="Martin F."/>
            <person name="Silar P."/>
            <person name="Natvig D."/>
            <person name="Lalanne C."/>
            <person name="Gautier V."/>
            <person name="Ament-Velasquez S.L."/>
            <person name="Kruys A."/>
            <person name="Hutchinson M.I."/>
            <person name="Powell A.J."/>
            <person name="Barry K."/>
            <person name="Miller A.N."/>
            <person name="Grigoriev I.V."/>
            <person name="Debuchy R."/>
            <person name="Gladieux P."/>
            <person name="Thoren M.H."/>
            <person name="Johannesson H."/>
        </authorList>
    </citation>
    <scope>NUCLEOTIDE SEQUENCE</scope>
    <source>
        <strain evidence="4">PSN243</strain>
    </source>
</reference>
<dbReference type="AlphaFoldDB" id="A0AAV9GQA0"/>
<feature type="compositionally biased region" description="Low complexity" evidence="1">
    <location>
        <begin position="401"/>
        <end position="428"/>
    </location>
</feature>
<dbReference type="PROSITE" id="PS51762">
    <property type="entry name" value="GH16_2"/>
    <property type="match status" value="1"/>
</dbReference>
<dbReference type="GO" id="GO:0004553">
    <property type="term" value="F:hydrolase activity, hydrolyzing O-glycosyl compounds"/>
    <property type="evidence" value="ECO:0007669"/>
    <property type="project" value="InterPro"/>
</dbReference>
<keyword evidence="5" id="KW-1185">Reference proteome</keyword>
<name>A0AAV9GQA0_9PEZI</name>
<proteinExistence type="predicted"/>
<feature type="region of interest" description="Disordered" evidence="1">
    <location>
        <begin position="401"/>
        <end position="522"/>
    </location>
</feature>
<evidence type="ECO:0000256" key="1">
    <source>
        <dbReference type="SAM" id="MobiDB-lite"/>
    </source>
</evidence>
<sequence>MAPSLTKVGVAALAYVAGAAAGGSQCEPKTGYALEDEYIPSNFFDKFNFLTGPDPTHGYIDYQSREKAEELELIQTNENDVYIGIDYKKSWPALGRESVRIQSKDEYDSGLFIADFARFPKPLCGAWPAFWMYGPTWPDDGEIDIYEGWHDPGFNHITGHTNKDVAGDCKLRPQDSLGSTVSTDCHYGVSWNQGCSVKESNGLWGSELGGVYAMEWTDEFIKVWSWAVPPADVQAGTPDPTTWGKAHFAVTDASCDIGKAFNKMKFVLNIAVCGDGPNSNWVTGGCAASTGETECWHYAREEPAKFKDVNWKVRSIKVYQPKTTTCPSASSSVLPSSSAASSSAIPSSSAPVSSASSAAPSSSVPVSSSAVPSSSVSIPASSSAVPSSSVPLSSSAPVSSYASSSAPASSTPVSSSVEVSSSAVPSSSDDYCYEDDPTSAPVSSAPASSSVAPSGVPSSSAPIPSDAPSYTPSSSVPASSAAPSSSASYGVPSSSVPVSSAVSSDAPVSSAVSSDGPVSSAPISVVSSSVEMTTSTVYSCTTYTVTSCAPTVTDCPYGHVTTETIAVSTTVCPVTESTATPSPTGWPHGGWTTSTVYSTKTYTISKCAPTVVDCPYGHVTTEVIPVSTTVCPITDNWTVIPKPTGGVPNPGHGAGPAPGGDHTYPAGGPGAAPTKGSGSGPAPGGPAGGAHTWPAGAPVPTKGPVGGGGSNPGSGPASYNGTYSGVKPVVTAGSAKVGVSVVAVLAGAMLVMGL</sequence>
<gene>
    <name evidence="4" type="ORF">QBC34DRAFT_65539</name>
</gene>
<dbReference type="InterPro" id="IPR013320">
    <property type="entry name" value="ConA-like_dom_sf"/>
</dbReference>
<dbReference type="GO" id="GO:0009251">
    <property type="term" value="P:glucan catabolic process"/>
    <property type="evidence" value="ECO:0007669"/>
    <property type="project" value="TreeGrafter"/>
</dbReference>
<keyword evidence="2" id="KW-0732">Signal</keyword>
<protein>
    <recommendedName>
        <fullName evidence="3">GH16 domain-containing protein</fullName>
    </recommendedName>
</protein>
<comment type="caution">
    <text evidence="4">The sequence shown here is derived from an EMBL/GenBank/DDBJ whole genome shotgun (WGS) entry which is preliminary data.</text>
</comment>
<dbReference type="InterPro" id="IPR050546">
    <property type="entry name" value="Glycosyl_Hydrlase_16"/>
</dbReference>
<feature type="compositionally biased region" description="Gly residues" evidence="1">
    <location>
        <begin position="677"/>
        <end position="688"/>
    </location>
</feature>
<accession>A0AAV9GQA0</accession>
<evidence type="ECO:0000313" key="4">
    <source>
        <dbReference type="EMBL" id="KAK4450788.1"/>
    </source>
</evidence>
<dbReference type="PANTHER" id="PTHR10963:SF24">
    <property type="entry name" value="GLYCOSIDASE C21B10.07-RELATED"/>
    <property type="match status" value="1"/>
</dbReference>
<dbReference type="Gene3D" id="2.60.120.200">
    <property type="match status" value="1"/>
</dbReference>
<feature type="domain" description="GH16" evidence="3">
    <location>
        <begin position="32"/>
        <end position="324"/>
    </location>
</feature>
<dbReference type="SUPFAM" id="SSF49899">
    <property type="entry name" value="Concanavalin A-like lectins/glucanases"/>
    <property type="match status" value="1"/>
</dbReference>
<feature type="compositionally biased region" description="Low complexity" evidence="1">
    <location>
        <begin position="689"/>
        <end position="703"/>
    </location>
</feature>
<feature type="compositionally biased region" description="Low complexity" evidence="1">
    <location>
        <begin position="439"/>
        <end position="522"/>
    </location>
</feature>
<dbReference type="Proteomes" id="UP001321760">
    <property type="component" value="Unassembled WGS sequence"/>
</dbReference>
<feature type="region of interest" description="Disordered" evidence="1">
    <location>
        <begin position="642"/>
        <end position="713"/>
    </location>
</feature>
<evidence type="ECO:0000313" key="5">
    <source>
        <dbReference type="Proteomes" id="UP001321760"/>
    </source>
</evidence>
<organism evidence="4 5">
    <name type="scientific">Podospora aff. communis PSN243</name>
    <dbReference type="NCBI Taxonomy" id="3040156"/>
    <lineage>
        <taxon>Eukaryota</taxon>
        <taxon>Fungi</taxon>
        <taxon>Dikarya</taxon>
        <taxon>Ascomycota</taxon>
        <taxon>Pezizomycotina</taxon>
        <taxon>Sordariomycetes</taxon>
        <taxon>Sordariomycetidae</taxon>
        <taxon>Sordariales</taxon>
        <taxon>Podosporaceae</taxon>
        <taxon>Podospora</taxon>
    </lineage>
</organism>
<dbReference type="Pfam" id="PF26113">
    <property type="entry name" value="GH16_XgeA"/>
    <property type="match status" value="1"/>
</dbReference>
<evidence type="ECO:0000259" key="3">
    <source>
        <dbReference type="PROSITE" id="PS51762"/>
    </source>
</evidence>
<feature type="chain" id="PRO_5043508008" description="GH16 domain-containing protein" evidence="2">
    <location>
        <begin position="22"/>
        <end position="754"/>
    </location>
</feature>
<reference evidence="4" key="1">
    <citation type="journal article" date="2023" name="Mol. Phylogenet. Evol.">
        <title>Genome-scale phylogeny and comparative genomics of the fungal order Sordariales.</title>
        <authorList>
            <person name="Hensen N."/>
            <person name="Bonometti L."/>
            <person name="Westerberg I."/>
            <person name="Brannstrom I.O."/>
            <person name="Guillou S."/>
            <person name="Cros-Aarteil S."/>
            <person name="Calhoun S."/>
            <person name="Haridas S."/>
            <person name="Kuo A."/>
            <person name="Mondo S."/>
            <person name="Pangilinan J."/>
            <person name="Riley R."/>
            <person name="LaButti K."/>
            <person name="Andreopoulos B."/>
            <person name="Lipzen A."/>
            <person name="Chen C."/>
            <person name="Yan M."/>
            <person name="Daum C."/>
            <person name="Ng V."/>
            <person name="Clum A."/>
            <person name="Steindorff A."/>
            <person name="Ohm R.A."/>
            <person name="Martin F."/>
            <person name="Silar P."/>
            <person name="Natvig D.O."/>
            <person name="Lalanne C."/>
            <person name="Gautier V."/>
            <person name="Ament-Velasquez S.L."/>
            <person name="Kruys A."/>
            <person name="Hutchinson M.I."/>
            <person name="Powell A.J."/>
            <person name="Barry K."/>
            <person name="Miller A.N."/>
            <person name="Grigoriev I.V."/>
            <person name="Debuchy R."/>
            <person name="Gladieux P."/>
            <person name="Hiltunen Thoren M."/>
            <person name="Johannesson H."/>
        </authorList>
    </citation>
    <scope>NUCLEOTIDE SEQUENCE</scope>
    <source>
        <strain evidence="4">PSN243</strain>
    </source>
</reference>
<feature type="signal peptide" evidence="2">
    <location>
        <begin position="1"/>
        <end position="21"/>
    </location>
</feature>
<dbReference type="EMBL" id="MU865931">
    <property type="protein sequence ID" value="KAK4450788.1"/>
    <property type="molecule type" value="Genomic_DNA"/>
</dbReference>